<dbReference type="RefSeq" id="WP_186865845.1">
    <property type="nucleotide sequence ID" value="NZ_JACOPH010000001.1"/>
</dbReference>
<reference evidence="2" key="1">
    <citation type="submission" date="2020-08" db="EMBL/GenBank/DDBJ databases">
        <title>Genome public.</title>
        <authorList>
            <person name="Liu C."/>
            <person name="Sun Q."/>
        </authorList>
    </citation>
    <scope>NUCLEOTIDE SEQUENCE</scope>
    <source>
        <strain evidence="2">BX1005</strain>
    </source>
</reference>
<dbReference type="PANTHER" id="PTHR43404:SF2">
    <property type="entry name" value="LIPOPOLYSACCHARIDE CHOLINEPHOSPHOTRANSFERASE LICD"/>
    <property type="match status" value="1"/>
</dbReference>
<protein>
    <submittedName>
        <fullName evidence="2">LicD family protein</fullName>
    </submittedName>
</protein>
<dbReference type="AlphaFoldDB" id="A0A923LL39"/>
<feature type="domain" description="LicD/FKTN/FKRP nucleotidyltransferase" evidence="1">
    <location>
        <begin position="22"/>
        <end position="238"/>
    </location>
</feature>
<dbReference type="PANTHER" id="PTHR43404">
    <property type="entry name" value="LIPOPOLYSACCHARIDE CHOLINEPHOSPHOTRANSFERASE LICD"/>
    <property type="match status" value="1"/>
</dbReference>
<evidence type="ECO:0000259" key="1">
    <source>
        <dbReference type="Pfam" id="PF04991"/>
    </source>
</evidence>
<dbReference type="Pfam" id="PF04991">
    <property type="entry name" value="LicD"/>
    <property type="match status" value="1"/>
</dbReference>
<evidence type="ECO:0000313" key="2">
    <source>
        <dbReference type="EMBL" id="MBC5712787.1"/>
    </source>
</evidence>
<keyword evidence="3" id="KW-1185">Reference proteome</keyword>
<accession>A0A923LL39</accession>
<dbReference type="EMBL" id="JACOPH010000001">
    <property type="protein sequence ID" value="MBC5712787.1"/>
    <property type="molecule type" value="Genomic_DNA"/>
</dbReference>
<dbReference type="InterPro" id="IPR052942">
    <property type="entry name" value="LPS_cholinephosphotransferase"/>
</dbReference>
<gene>
    <name evidence="2" type="ORF">H8S17_00950</name>
</gene>
<proteinExistence type="predicted"/>
<organism evidence="2 3">
    <name type="scientific">Roseburia zhanii</name>
    <dbReference type="NCBI Taxonomy" id="2763064"/>
    <lineage>
        <taxon>Bacteria</taxon>
        <taxon>Bacillati</taxon>
        <taxon>Bacillota</taxon>
        <taxon>Clostridia</taxon>
        <taxon>Lachnospirales</taxon>
        <taxon>Lachnospiraceae</taxon>
        <taxon>Roseburia</taxon>
    </lineage>
</organism>
<sequence>MKELEGLQHRLIEMLAALQTFTNEHGLTFFLVGGSALGAYRHQGFIPWDDDVDIAMMRSDFEKLEACMQKQDNRLGEFVYSPVENHIIPEAPIGYLYDTKHIAHGYENTAKIDIHPIDGVPENGFLRKVQMISALIYYLSEYRNPVKNKGKKIRNISKVILAVTPDFMFDLYMRMTKKIFTSWSDKDSKHICSLFGVAGYKTEVMPRSYLMPLKESPFEGKTFLVPGDTHDYLARLYGDYEKLPPEEERYPRHDIYMMYQE</sequence>
<evidence type="ECO:0000313" key="3">
    <source>
        <dbReference type="Proteomes" id="UP000606720"/>
    </source>
</evidence>
<dbReference type="Proteomes" id="UP000606720">
    <property type="component" value="Unassembled WGS sequence"/>
</dbReference>
<comment type="caution">
    <text evidence="2">The sequence shown here is derived from an EMBL/GenBank/DDBJ whole genome shotgun (WGS) entry which is preliminary data.</text>
</comment>
<name>A0A923LL39_9FIRM</name>
<dbReference type="InterPro" id="IPR007074">
    <property type="entry name" value="LicD/FKTN/FKRP_NTP_transf"/>
</dbReference>
<dbReference type="GO" id="GO:0009100">
    <property type="term" value="P:glycoprotein metabolic process"/>
    <property type="evidence" value="ECO:0007669"/>
    <property type="project" value="UniProtKB-ARBA"/>
</dbReference>